<proteinExistence type="inferred from homology"/>
<comment type="caution">
    <text evidence="6">The sequence shown here is derived from an EMBL/GenBank/DDBJ whole genome shotgun (WGS) entry which is preliminary data.</text>
</comment>
<keyword evidence="2 4" id="KW-0807">Transducer</keyword>
<dbReference type="SUPFAM" id="SSF58104">
    <property type="entry name" value="Methyl-accepting chemotaxis protein (MCP) signaling domain"/>
    <property type="match status" value="1"/>
</dbReference>
<dbReference type="Pfam" id="PF00015">
    <property type="entry name" value="MCPsignal"/>
    <property type="match status" value="1"/>
</dbReference>
<evidence type="ECO:0000313" key="6">
    <source>
        <dbReference type="EMBL" id="MBZ0155786.1"/>
    </source>
</evidence>
<organism evidence="6 7">
    <name type="scientific">Candidatus Nitrobium versatile</name>
    <dbReference type="NCBI Taxonomy" id="2884831"/>
    <lineage>
        <taxon>Bacteria</taxon>
        <taxon>Pseudomonadati</taxon>
        <taxon>Nitrospirota</taxon>
        <taxon>Nitrospiria</taxon>
        <taxon>Nitrospirales</taxon>
        <taxon>Nitrospiraceae</taxon>
        <taxon>Candidatus Nitrobium</taxon>
    </lineage>
</organism>
<comment type="subcellular location">
    <subcellularLocation>
        <location evidence="1">Membrane</location>
    </subcellularLocation>
</comment>
<gene>
    <name evidence="6" type="ORF">K8I29_06155</name>
</gene>
<dbReference type="EMBL" id="JAIOIV010000045">
    <property type="protein sequence ID" value="MBZ0155786.1"/>
    <property type="molecule type" value="Genomic_DNA"/>
</dbReference>
<dbReference type="GO" id="GO:0004888">
    <property type="term" value="F:transmembrane signaling receptor activity"/>
    <property type="evidence" value="ECO:0007669"/>
    <property type="project" value="InterPro"/>
</dbReference>
<dbReference type="GO" id="GO:0016020">
    <property type="term" value="C:membrane"/>
    <property type="evidence" value="ECO:0007669"/>
    <property type="project" value="UniProtKB-SubCell"/>
</dbReference>
<name>A0A953J3W3_9BACT</name>
<dbReference type="FunFam" id="1.10.287.950:FF:000001">
    <property type="entry name" value="Methyl-accepting chemotaxis sensory transducer"/>
    <property type="match status" value="1"/>
</dbReference>
<protein>
    <submittedName>
        <fullName evidence="6">Methyl-accepting chemotaxis protein</fullName>
    </submittedName>
</protein>
<dbReference type="InterPro" id="IPR029151">
    <property type="entry name" value="Sensor-like_sf"/>
</dbReference>
<evidence type="ECO:0000259" key="5">
    <source>
        <dbReference type="PROSITE" id="PS50111"/>
    </source>
</evidence>
<reference evidence="6" key="1">
    <citation type="journal article" date="2021" name="bioRxiv">
        <title>Unraveling nitrogen, sulfur and carbon metabolic pathways and microbial community transcriptional responses to substrate deprivation and toxicity stresses in a bioreactor mimicking anoxic brackish coastal sediment conditions.</title>
        <authorList>
            <person name="Martins P.D."/>
            <person name="Echeveste M.J."/>
            <person name="Arshad A."/>
            <person name="Kurth J."/>
            <person name="Ouboter H."/>
            <person name="Jetten M.S.M."/>
            <person name="Welte C.U."/>
        </authorList>
    </citation>
    <scope>NUCLEOTIDE SEQUENCE</scope>
    <source>
        <strain evidence="6">MAG_39</strain>
    </source>
</reference>
<dbReference type="Proteomes" id="UP000705867">
    <property type="component" value="Unassembled WGS sequence"/>
</dbReference>
<evidence type="ECO:0000256" key="1">
    <source>
        <dbReference type="ARBA" id="ARBA00004370"/>
    </source>
</evidence>
<dbReference type="PROSITE" id="PS50111">
    <property type="entry name" value="CHEMOTAXIS_TRANSDUC_2"/>
    <property type="match status" value="1"/>
</dbReference>
<dbReference type="InterPro" id="IPR004090">
    <property type="entry name" value="Chemotax_Me-accpt_rcpt"/>
</dbReference>
<reference evidence="6" key="2">
    <citation type="submission" date="2021-08" db="EMBL/GenBank/DDBJ databases">
        <authorList>
            <person name="Dalcin Martins P."/>
        </authorList>
    </citation>
    <scope>NUCLEOTIDE SEQUENCE</scope>
    <source>
        <strain evidence="6">MAG_39</strain>
    </source>
</reference>
<evidence type="ECO:0000256" key="4">
    <source>
        <dbReference type="PROSITE-ProRule" id="PRU00284"/>
    </source>
</evidence>
<feature type="domain" description="Methyl-accepting transducer" evidence="5">
    <location>
        <begin position="86"/>
        <end position="322"/>
    </location>
</feature>
<dbReference type="PRINTS" id="PR00260">
    <property type="entry name" value="CHEMTRNSDUCR"/>
</dbReference>
<evidence type="ECO:0000256" key="3">
    <source>
        <dbReference type="ARBA" id="ARBA00029447"/>
    </source>
</evidence>
<dbReference type="GO" id="GO:0006935">
    <property type="term" value="P:chemotaxis"/>
    <property type="evidence" value="ECO:0007669"/>
    <property type="project" value="InterPro"/>
</dbReference>
<dbReference type="PANTHER" id="PTHR32089">
    <property type="entry name" value="METHYL-ACCEPTING CHEMOTAXIS PROTEIN MCPB"/>
    <property type="match status" value="1"/>
</dbReference>
<dbReference type="PANTHER" id="PTHR32089:SF112">
    <property type="entry name" value="LYSOZYME-LIKE PROTEIN-RELATED"/>
    <property type="match status" value="1"/>
</dbReference>
<evidence type="ECO:0000256" key="2">
    <source>
        <dbReference type="ARBA" id="ARBA00023224"/>
    </source>
</evidence>
<sequence length="514" mass="56216">MELATLVLGGGLAVSVLANIFLLIRKNTDATGELRSFFAEQNKGRASLARSFTVQGSSTEGKREIAEHLNSFLNKIGGVYRNVFSDGLELVKLADTLKSCSDQTLEMSQETSSQAAQVAAAMEEMSSTINDIVRNINQAVQSGNASTEHAKIIEKSIKENVSSIEMLSANVMDWAGTSKALSEATERIDGIIVVIKDIADQTNLLALNAAIEAARAGEQGRGFAVVADEVRKLADKTGKATQEIAAMIRDVKTKADSSLDTMDSTLKGVNESIERTKKADEYLKKTIEELQRTADMVHHIATATEEQSKVTEEVLSNMERVSGSAARTKELTMSISASKDSLLSLALKIYGQLCSVKKDTVDESMEELLITCTNELKQMLEKDIKAGKTDRASLFDENYSKVDEKGKLSTRHTRYFESEVLPLLKKWVQSDRRLIYTVVMDRNGYMPTHLMPARAGMKMEDPISLGGAKSSVIIGKAFRRPMEAGGEVVIDVACPLVINGQHWGCFRIGYLPQV</sequence>
<dbReference type="Gene3D" id="1.10.287.950">
    <property type="entry name" value="Methyl-accepting chemotaxis protein"/>
    <property type="match status" value="1"/>
</dbReference>
<comment type="similarity">
    <text evidence="3">Belongs to the methyl-accepting chemotaxis (MCP) protein family.</text>
</comment>
<dbReference type="AlphaFoldDB" id="A0A953J3W3"/>
<accession>A0A953J3W3</accession>
<dbReference type="SUPFAM" id="SSF103190">
    <property type="entry name" value="Sensory domain-like"/>
    <property type="match status" value="1"/>
</dbReference>
<dbReference type="SMART" id="SM00283">
    <property type="entry name" value="MA"/>
    <property type="match status" value="1"/>
</dbReference>
<dbReference type="GO" id="GO:0007165">
    <property type="term" value="P:signal transduction"/>
    <property type="evidence" value="ECO:0007669"/>
    <property type="project" value="UniProtKB-KW"/>
</dbReference>
<evidence type="ECO:0000313" key="7">
    <source>
        <dbReference type="Proteomes" id="UP000705867"/>
    </source>
</evidence>
<dbReference type="InterPro" id="IPR004089">
    <property type="entry name" value="MCPsignal_dom"/>
</dbReference>
<dbReference type="CDD" id="cd11386">
    <property type="entry name" value="MCP_signal"/>
    <property type="match status" value="1"/>
</dbReference>